<protein>
    <submittedName>
        <fullName evidence="1">Uncharacterized protein</fullName>
    </submittedName>
</protein>
<sequence>MFAVDTTNKRRGLESFVDCPGSFVVDDGAGGEDAAIREASRMEASKVCAGGSPRTAASWHNIPCLRTGMLLCALASAHQELLAGHLTL</sequence>
<dbReference type="PROSITE" id="PS00615">
    <property type="entry name" value="C_TYPE_LECTIN_1"/>
    <property type="match status" value="1"/>
</dbReference>
<accession>A0A6A6ZLG2</accession>
<dbReference type="InterPro" id="IPR018378">
    <property type="entry name" value="C-type_lectin_CS"/>
</dbReference>
<organism evidence="1 2">
    <name type="scientific">Ophiobolus disseminans</name>
    <dbReference type="NCBI Taxonomy" id="1469910"/>
    <lineage>
        <taxon>Eukaryota</taxon>
        <taxon>Fungi</taxon>
        <taxon>Dikarya</taxon>
        <taxon>Ascomycota</taxon>
        <taxon>Pezizomycotina</taxon>
        <taxon>Dothideomycetes</taxon>
        <taxon>Pleosporomycetidae</taxon>
        <taxon>Pleosporales</taxon>
        <taxon>Pleosporineae</taxon>
        <taxon>Phaeosphaeriaceae</taxon>
        <taxon>Ophiobolus</taxon>
    </lineage>
</organism>
<name>A0A6A6ZLG2_9PLEO</name>
<gene>
    <name evidence="1" type="ORF">CC86DRAFT_373519</name>
</gene>
<evidence type="ECO:0000313" key="1">
    <source>
        <dbReference type="EMBL" id="KAF2821708.1"/>
    </source>
</evidence>
<evidence type="ECO:0000313" key="2">
    <source>
        <dbReference type="Proteomes" id="UP000799424"/>
    </source>
</evidence>
<dbReference type="Proteomes" id="UP000799424">
    <property type="component" value="Unassembled WGS sequence"/>
</dbReference>
<proteinExistence type="predicted"/>
<dbReference type="EMBL" id="MU006236">
    <property type="protein sequence ID" value="KAF2821708.1"/>
    <property type="molecule type" value="Genomic_DNA"/>
</dbReference>
<reference evidence="1" key="1">
    <citation type="journal article" date="2020" name="Stud. Mycol.">
        <title>101 Dothideomycetes genomes: a test case for predicting lifestyles and emergence of pathogens.</title>
        <authorList>
            <person name="Haridas S."/>
            <person name="Albert R."/>
            <person name="Binder M."/>
            <person name="Bloem J."/>
            <person name="Labutti K."/>
            <person name="Salamov A."/>
            <person name="Andreopoulos B."/>
            <person name="Baker S."/>
            <person name="Barry K."/>
            <person name="Bills G."/>
            <person name="Bluhm B."/>
            <person name="Cannon C."/>
            <person name="Castanera R."/>
            <person name="Culley D."/>
            <person name="Daum C."/>
            <person name="Ezra D."/>
            <person name="Gonzalez J."/>
            <person name="Henrissat B."/>
            <person name="Kuo A."/>
            <person name="Liang C."/>
            <person name="Lipzen A."/>
            <person name="Lutzoni F."/>
            <person name="Magnuson J."/>
            <person name="Mondo S."/>
            <person name="Nolan M."/>
            <person name="Ohm R."/>
            <person name="Pangilinan J."/>
            <person name="Park H.-J."/>
            <person name="Ramirez L."/>
            <person name="Alfaro M."/>
            <person name="Sun H."/>
            <person name="Tritt A."/>
            <person name="Yoshinaga Y."/>
            <person name="Zwiers L.-H."/>
            <person name="Turgeon B."/>
            <person name="Goodwin S."/>
            <person name="Spatafora J."/>
            <person name="Crous P."/>
            <person name="Grigoriev I."/>
        </authorList>
    </citation>
    <scope>NUCLEOTIDE SEQUENCE</scope>
    <source>
        <strain evidence="1">CBS 113818</strain>
    </source>
</reference>
<keyword evidence="2" id="KW-1185">Reference proteome</keyword>
<dbReference type="AlphaFoldDB" id="A0A6A6ZLG2"/>